<dbReference type="EMBL" id="JABSTU010000004">
    <property type="protein sequence ID" value="KAH8034305.1"/>
    <property type="molecule type" value="Genomic_DNA"/>
</dbReference>
<protein>
    <submittedName>
        <fullName evidence="1">Uncharacterized protein</fullName>
    </submittedName>
</protein>
<name>A0A9J6EIL9_RHIMP</name>
<evidence type="ECO:0000313" key="2">
    <source>
        <dbReference type="Proteomes" id="UP000821866"/>
    </source>
</evidence>
<dbReference type="Proteomes" id="UP000821866">
    <property type="component" value="Chromosome 2"/>
</dbReference>
<gene>
    <name evidence="1" type="ORF">HPB51_022758</name>
</gene>
<reference evidence="1" key="2">
    <citation type="submission" date="2021-09" db="EMBL/GenBank/DDBJ databases">
        <authorList>
            <person name="Jia N."/>
            <person name="Wang J."/>
            <person name="Shi W."/>
            <person name="Du L."/>
            <person name="Sun Y."/>
            <person name="Zhan W."/>
            <person name="Jiang J."/>
            <person name="Wang Q."/>
            <person name="Zhang B."/>
            <person name="Ji P."/>
            <person name="Sakyi L.B."/>
            <person name="Cui X."/>
            <person name="Yuan T."/>
            <person name="Jiang B."/>
            <person name="Yang W."/>
            <person name="Lam T.T.-Y."/>
            <person name="Chang Q."/>
            <person name="Ding S."/>
            <person name="Wang X."/>
            <person name="Zhu J."/>
            <person name="Ruan X."/>
            <person name="Zhao L."/>
            <person name="Wei J."/>
            <person name="Que T."/>
            <person name="Du C."/>
            <person name="Cheng J."/>
            <person name="Dai P."/>
            <person name="Han X."/>
            <person name="Huang E."/>
            <person name="Gao Y."/>
            <person name="Liu J."/>
            <person name="Shao H."/>
            <person name="Ye R."/>
            <person name="Li L."/>
            <person name="Wei W."/>
            <person name="Wang X."/>
            <person name="Wang C."/>
            <person name="Huo Q."/>
            <person name="Li W."/>
            <person name="Guo W."/>
            <person name="Chen H."/>
            <person name="Chen S."/>
            <person name="Zhou L."/>
            <person name="Zhou L."/>
            <person name="Ni X."/>
            <person name="Tian J."/>
            <person name="Zhou Y."/>
            <person name="Sheng Y."/>
            <person name="Liu T."/>
            <person name="Pan Y."/>
            <person name="Xia L."/>
            <person name="Li J."/>
            <person name="Zhao F."/>
            <person name="Cao W."/>
        </authorList>
    </citation>
    <scope>NUCLEOTIDE SEQUENCE</scope>
    <source>
        <strain evidence="1">Rmic-2018</strain>
        <tissue evidence="1">Larvae</tissue>
    </source>
</reference>
<dbReference type="AlphaFoldDB" id="A0A9J6EIL9"/>
<accession>A0A9J6EIL9</accession>
<proteinExistence type="predicted"/>
<keyword evidence="2" id="KW-1185">Reference proteome</keyword>
<sequence length="186" mass="18884">MTTDAASRPLICDCPSGSYAQVVHESAHKDSSSSTALASSSQVSAYPSGSAAVAEIASNAAAAVLHPWSATLRAAAGAPDTGVHGVTATGPGSVSESCGADVTAGGNPRGAIVGPRMEAGMSAVNHEMDDSCRAARSDADLTMLYMEGQPRKPVLKQRWPAETCAVMGHPARAHQFTGGDRDSLSF</sequence>
<evidence type="ECO:0000313" key="1">
    <source>
        <dbReference type="EMBL" id="KAH8034305.1"/>
    </source>
</evidence>
<organism evidence="1 2">
    <name type="scientific">Rhipicephalus microplus</name>
    <name type="common">Cattle tick</name>
    <name type="synonym">Boophilus microplus</name>
    <dbReference type="NCBI Taxonomy" id="6941"/>
    <lineage>
        <taxon>Eukaryota</taxon>
        <taxon>Metazoa</taxon>
        <taxon>Ecdysozoa</taxon>
        <taxon>Arthropoda</taxon>
        <taxon>Chelicerata</taxon>
        <taxon>Arachnida</taxon>
        <taxon>Acari</taxon>
        <taxon>Parasitiformes</taxon>
        <taxon>Ixodida</taxon>
        <taxon>Ixodoidea</taxon>
        <taxon>Ixodidae</taxon>
        <taxon>Rhipicephalinae</taxon>
        <taxon>Rhipicephalus</taxon>
        <taxon>Boophilus</taxon>
    </lineage>
</organism>
<comment type="caution">
    <text evidence="1">The sequence shown here is derived from an EMBL/GenBank/DDBJ whole genome shotgun (WGS) entry which is preliminary data.</text>
</comment>
<reference evidence="1" key="1">
    <citation type="journal article" date="2020" name="Cell">
        <title>Large-Scale Comparative Analyses of Tick Genomes Elucidate Their Genetic Diversity and Vector Capacities.</title>
        <authorList>
            <consortium name="Tick Genome and Microbiome Consortium (TIGMIC)"/>
            <person name="Jia N."/>
            <person name="Wang J."/>
            <person name="Shi W."/>
            <person name="Du L."/>
            <person name="Sun Y."/>
            <person name="Zhan W."/>
            <person name="Jiang J.F."/>
            <person name="Wang Q."/>
            <person name="Zhang B."/>
            <person name="Ji P."/>
            <person name="Bell-Sakyi L."/>
            <person name="Cui X.M."/>
            <person name="Yuan T.T."/>
            <person name="Jiang B.G."/>
            <person name="Yang W.F."/>
            <person name="Lam T.T."/>
            <person name="Chang Q.C."/>
            <person name="Ding S.J."/>
            <person name="Wang X.J."/>
            <person name="Zhu J.G."/>
            <person name="Ruan X.D."/>
            <person name="Zhao L."/>
            <person name="Wei J.T."/>
            <person name="Ye R.Z."/>
            <person name="Que T.C."/>
            <person name="Du C.H."/>
            <person name="Zhou Y.H."/>
            <person name="Cheng J.X."/>
            <person name="Dai P.F."/>
            <person name="Guo W.B."/>
            <person name="Han X.H."/>
            <person name="Huang E.J."/>
            <person name="Li L.F."/>
            <person name="Wei W."/>
            <person name="Gao Y.C."/>
            <person name="Liu J.Z."/>
            <person name="Shao H.Z."/>
            <person name="Wang X."/>
            <person name="Wang C.C."/>
            <person name="Yang T.C."/>
            <person name="Huo Q.B."/>
            <person name="Li W."/>
            <person name="Chen H.Y."/>
            <person name="Chen S.E."/>
            <person name="Zhou L.G."/>
            <person name="Ni X.B."/>
            <person name="Tian J.H."/>
            <person name="Sheng Y."/>
            <person name="Liu T."/>
            <person name="Pan Y.S."/>
            <person name="Xia L.Y."/>
            <person name="Li J."/>
            <person name="Zhao F."/>
            <person name="Cao W.C."/>
        </authorList>
    </citation>
    <scope>NUCLEOTIDE SEQUENCE</scope>
    <source>
        <strain evidence="1">Rmic-2018</strain>
    </source>
</reference>